<feature type="domain" description="RING-CH-type" evidence="7">
    <location>
        <begin position="1"/>
        <end position="63"/>
    </location>
</feature>
<keyword evidence="5" id="KW-0472">Membrane</keyword>
<accession>A0A7S0MHD1</accession>
<dbReference type="PANTHER" id="PTHR46347:SF1">
    <property type="entry name" value="RING_FYVE_PHD ZINC FINGER SUPERFAMILY PROTEIN"/>
    <property type="match status" value="1"/>
</dbReference>
<reference evidence="8" key="1">
    <citation type="submission" date="2021-01" db="EMBL/GenBank/DDBJ databases">
        <authorList>
            <person name="Corre E."/>
            <person name="Pelletier E."/>
            <person name="Niang G."/>
            <person name="Scheremetjew M."/>
            <person name="Finn R."/>
            <person name="Kale V."/>
            <person name="Holt S."/>
            <person name="Cochrane G."/>
            <person name="Meng A."/>
            <person name="Brown T."/>
            <person name="Cohen L."/>
        </authorList>
    </citation>
    <scope>NUCLEOTIDE SEQUENCE</scope>
    <source>
        <strain evidence="8">CCAP979/52</strain>
    </source>
</reference>
<keyword evidence="2 4" id="KW-0863">Zinc-finger</keyword>
<sequence>MVEECNRECRICYAGEEEGQLFKPCRCAGTMMYVHIKCLDKWRSTGPNQEVACPQCRYQYNLRTLQISGWLGQFWVVPALTMIIFLVAWALCSFGCFLVFFFGIIDTEVLFRMNQSEVHVGIATYMVMGLALLGLFGVGFSCMLDGWGDLLRLQLHGTDGPVSIVIVGVFLAIGVIRALTCIYQKVFQYASGARDSLRTYVLDIREVEAVVNKSEGQCGSS</sequence>
<feature type="transmembrane region" description="Helical" evidence="5">
    <location>
        <begin position="117"/>
        <end position="140"/>
    </location>
</feature>
<dbReference type="EMBL" id="HBEZ01031432">
    <property type="protein sequence ID" value="CAD8639731.1"/>
    <property type="molecule type" value="Transcribed_RNA"/>
</dbReference>
<evidence type="ECO:0000256" key="5">
    <source>
        <dbReference type="SAM" id="Phobius"/>
    </source>
</evidence>
<dbReference type="InterPro" id="IPR011016">
    <property type="entry name" value="Znf_RING-CH"/>
</dbReference>
<evidence type="ECO:0000256" key="2">
    <source>
        <dbReference type="ARBA" id="ARBA00022771"/>
    </source>
</evidence>
<evidence type="ECO:0000259" key="7">
    <source>
        <dbReference type="PROSITE" id="PS51292"/>
    </source>
</evidence>
<keyword evidence="3" id="KW-0862">Zinc</keyword>
<dbReference type="InterPro" id="IPR013083">
    <property type="entry name" value="Znf_RING/FYVE/PHD"/>
</dbReference>
<dbReference type="PROSITE" id="PS50089">
    <property type="entry name" value="ZF_RING_2"/>
    <property type="match status" value="1"/>
</dbReference>
<feature type="transmembrane region" description="Helical" evidence="5">
    <location>
        <begin position="160"/>
        <end position="179"/>
    </location>
</feature>
<evidence type="ECO:0008006" key="9">
    <source>
        <dbReference type="Google" id="ProtNLM"/>
    </source>
</evidence>
<dbReference type="Gene3D" id="3.30.40.10">
    <property type="entry name" value="Zinc/RING finger domain, C3HC4 (zinc finger)"/>
    <property type="match status" value="1"/>
</dbReference>
<evidence type="ECO:0000256" key="4">
    <source>
        <dbReference type="PROSITE-ProRule" id="PRU00175"/>
    </source>
</evidence>
<evidence type="ECO:0000259" key="6">
    <source>
        <dbReference type="PROSITE" id="PS50089"/>
    </source>
</evidence>
<dbReference type="Pfam" id="PF12906">
    <property type="entry name" value="RINGv"/>
    <property type="match status" value="1"/>
</dbReference>
<keyword evidence="1" id="KW-0479">Metal-binding</keyword>
<proteinExistence type="predicted"/>
<organism evidence="8">
    <name type="scientific">Cryptomonas curvata</name>
    <dbReference type="NCBI Taxonomy" id="233186"/>
    <lineage>
        <taxon>Eukaryota</taxon>
        <taxon>Cryptophyceae</taxon>
        <taxon>Cryptomonadales</taxon>
        <taxon>Cryptomonadaceae</taxon>
        <taxon>Cryptomonas</taxon>
    </lineage>
</organism>
<feature type="domain" description="RING-type" evidence="6">
    <location>
        <begin position="9"/>
        <end position="57"/>
    </location>
</feature>
<name>A0A7S0MHD1_9CRYP</name>
<dbReference type="CDD" id="cd16495">
    <property type="entry name" value="RING_CH-C4HC3_MARCH"/>
    <property type="match status" value="1"/>
</dbReference>
<feature type="transmembrane region" description="Helical" evidence="5">
    <location>
        <begin position="75"/>
        <end position="105"/>
    </location>
</feature>
<keyword evidence="5" id="KW-0812">Transmembrane</keyword>
<gene>
    <name evidence="8" type="ORF">CCUR1050_LOCUS17415</name>
</gene>
<evidence type="ECO:0000313" key="8">
    <source>
        <dbReference type="EMBL" id="CAD8639731.1"/>
    </source>
</evidence>
<dbReference type="SMART" id="SM00744">
    <property type="entry name" value="RINGv"/>
    <property type="match status" value="1"/>
</dbReference>
<dbReference type="AlphaFoldDB" id="A0A7S0MHD1"/>
<keyword evidence="5" id="KW-1133">Transmembrane helix</keyword>
<evidence type="ECO:0000256" key="3">
    <source>
        <dbReference type="ARBA" id="ARBA00022833"/>
    </source>
</evidence>
<dbReference type="PROSITE" id="PS51292">
    <property type="entry name" value="ZF_RING_CH"/>
    <property type="match status" value="1"/>
</dbReference>
<evidence type="ECO:0000256" key="1">
    <source>
        <dbReference type="ARBA" id="ARBA00022723"/>
    </source>
</evidence>
<dbReference type="PANTHER" id="PTHR46347">
    <property type="entry name" value="RING/FYVE/PHD ZINC FINGER SUPERFAMILY PROTEIN"/>
    <property type="match status" value="1"/>
</dbReference>
<dbReference type="InterPro" id="IPR001841">
    <property type="entry name" value="Znf_RING"/>
</dbReference>
<protein>
    <recommendedName>
        <fullName evidence="9">RING-CH-type domain-containing protein</fullName>
    </recommendedName>
</protein>
<dbReference type="GO" id="GO:0008270">
    <property type="term" value="F:zinc ion binding"/>
    <property type="evidence" value="ECO:0007669"/>
    <property type="project" value="UniProtKB-KW"/>
</dbReference>
<dbReference type="SUPFAM" id="SSF57850">
    <property type="entry name" value="RING/U-box"/>
    <property type="match status" value="1"/>
</dbReference>